<name>K2SET6_MACPH</name>
<evidence type="ECO:0000313" key="1">
    <source>
        <dbReference type="EMBL" id="EKG20944.1"/>
    </source>
</evidence>
<protein>
    <submittedName>
        <fullName evidence="1">Uncharacterized protein</fullName>
    </submittedName>
</protein>
<dbReference type="Proteomes" id="UP000007129">
    <property type="component" value="Unassembled WGS sequence"/>
</dbReference>
<dbReference type="InParanoid" id="K2SET6"/>
<dbReference type="HOGENOM" id="CLU_1200019_0_0_1"/>
<organism evidence="1 2">
    <name type="scientific">Macrophomina phaseolina (strain MS6)</name>
    <name type="common">Charcoal rot fungus</name>
    <dbReference type="NCBI Taxonomy" id="1126212"/>
    <lineage>
        <taxon>Eukaryota</taxon>
        <taxon>Fungi</taxon>
        <taxon>Dikarya</taxon>
        <taxon>Ascomycota</taxon>
        <taxon>Pezizomycotina</taxon>
        <taxon>Dothideomycetes</taxon>
        <taxon>Dothideomycetes incertae sedis</taxon>
        <taxon>Botryosphaeriales</taxon>
        <taxon>Botryosphaeriaceae</taxon>
        <taxon>Macrophomina</taxon>
    </lineage>
</organism>
<accession>K2SET6</accession>
<evidence type="ECO:0000313" key="2">
    <source>
        <dbReference type="Proteomes" id="UP000007129"/>
    </source>
</evidence>
<dbReference type="EMBL" id="AHHD01000073">
    <property type="protein sequence ID" value="EKG20944.1"/>
    <property type="molecule type" value="Genomic_DNA"/>
</dbReference>
<gene>
    <name evidence="1" type="ORF">MPH_01808</name>
</gene>
<dbReference type="VEuPathDB" id="FungiDB:MPH_01808"/>
<dbReference type="AlphaFoldDB" id="K2SET6"/>
<reference evidence="1 2" key="1">
    <citation type="journal article" date="2012" name="BMC Genomics">
        <title>Tools to kill: Genome of one of the most destructive plant pathogenic fungi Macrophomina phaseolina.</title>
        <authorList>
            <person name="Islam M.S."/>
            <person name="Haque M.S."/>
            <person name="Islam M.M."/>
            <person name="Emdad E.M."/>
            <person name="Halim A."/>
            <person name="Hossen Q.M.M."/>
            <person name="Hossain M.Z."/>
            <person name="Ahmed B."/>
            <person name="Rahim S."/>
            <person name="Rahman M.S."/>
            <person name="Alam M.M."/>
            <person name="Hou S."/>
            <person name="Wan X."/>
            <person name="Saito J.A."/>
            <person name="Alam M."/>
        </authorList>
    </citation>
    <scope>NUCLEOTIDE SEQUENCE [LARGE SCALE GENOMIC DNA]</scope>
    <source>
        <strain evidence="1 2">MS6</strain>
    </source>
</reference>
<proteinExistence type="predicted"/>
<comment type="caution">
    <text evidence="1">The sequence shown here is derived from an EMBL/GenBank/DDBJ whole genome shotgun (WGS) entry which is preliminary data.</text>
</comment>
<sequence length="231" mass="25920">MAILGTLSEASSRICPTPAGIQTPLYLYQASFRSNSQTESGKMSLLVETLLSERRYRCIWCVSRSMVIKACSSCSEECGRLLRCSVMSVGSLGSAMSPLLTPRPGAGIHKPRLAMHRERRRFSVQWDRRAVTTLMNWIWLLPNLGSDIRGSRWQNIGASSGRRNSRTANFKAARLILFDWSNQSCKKFVIPRSLVALSYPPRVGLVYISIQLRLIFVLLTTIQSPSSTFSR</sequence>